<accession>A0A3R6W488</accession>
<evidence type="ECO:0000256" key="1">
    <source>
        <dbReference type="SAM" id="SignalP"/>
    </source>
</evidence>
<evidence type="ECO:0000313" key="4">
    <source>
        <dbReference type="Proteomes" id="UP000283543"/>
    </source>
</evidence>
<keyword evidence="1" id="KW-0732">Signal</keyword>
<dbReference type="InterPro" id="IPR000772">
    <property type="entry name" value="Ricin_B_lectin"/>
</dbReference>
<dbReference type="InterPro" id="IPR035992">
    <property type="entry name" value="Ricin_B-like_lectins"/>
</dbReference>
<dbReference type="Proteomes" id="UP000283543">
    <property type="component" value="Unassembled WGS sequence"/>
</dbReference>
<dbReference type="AlphaFoldDB" id="A0A3R6W488"/>
<proteinExistence type="predicted"/>
<dbReference type="SMART" id="SM00458">
    <property type="entry name" value="RICIN"/>
    <property type="match status" value="2"/>
</dbReference>
<dbReference type="Pfam" id="PF00652">
    <property type="entry name" value="Ricin_B_lectin"/>
    <property type="match status" value="2"/>
</dbReference>
<name>A0A3R6W488_APHAT</name>
<reference evidence="3 4" key="1">
    <citation type="submission" date="2018-08" db="EMBL/GenBank/DDBJ databases">
        <title>Aphanomyces genome sequencing and annotation.</title>
        <authorList>
            <person name="Minardi D."/>
            <person name="Oidtmann B."/>
            <person name="Van Der Giezen M."/>
            <person name="Studholme D.J."/>
        </authorList>
    </citation>
    <scope>NUCLEOTIDE SEQUENCE [LARGE SCALE GENOMIC DNA]</scope>
    <source>
        <strain evidence="3 4">Si</strain>
    </source>
</reference>
<gene>
    <name evidence="3" type="ORF">DYB34_013900</name>
</gene>
<dbReference type="Gene3D" id="2.80.10.50">
    <property type="match status" value="2"/>
</dbReference>
<dbReference type="SUPFAM" id="SSF50370">
    <property type="entry name" value="Ricin B-like lectins"/>
    <property type="match status" value="2"/>
</dbReference>
<evidence type="ECO:0000313" key="3">
    <source>
        <dbReference type="EMBL" id="RHY75062.1"/>
    </source>
</evidence>
<protein>
    <recommendedName>
        <fullName evidence="2">Ricin B lectin domain-containing protein</fullName>
    </recommendedName>
</protein>
<dbReference type="VEuPathDB" id="FungiDB:H257_17219"/>
<feature type="chain" id="PRO_5018751204" description="Ricin B lectin domain-containing protein" evidence="1">
    <location>
        <begin position="23"/>
        <end position="415"/>
    </location>
</feature>
<feature type="non-terminal residue" evidence="3">
    <location>
        <position position="415"/>
    </location>
</feature>
<feature type="signal peptide" evidence="1">
    <location>
        <begin position="1"/>
        <end position="22"/>
    </location>
</feature>
<dbReference type="EMBL" id="QUTB01001738">
    <property type="protein sequence ID" value="RHY75062.1"/>
    <property type="molecule type" value="Genomic_DNA"/>
</dbReference>
<comment type="caution">
    <text evidence="3">The sequence shown here is derived from an EMBL/GenBank/DDBJ whole genome shotgun (WGS) entry which is preliminary data.</text>
</comment>
<organism evidence="3 4">
    <name type="scientific">Aphanomyces astaci</name>
    <name type="common">Crayfish plague agent</name>
    <dbReference type="NCBI Taxonomy" id="112090"/>
    <lineage>
        <taxon>Eukaryota</taxon>
        <taxon>Sar</taxon>
        <taxon>Stramenopiles</taxon>
        <taxon>Oomycota</taxon>
        <taxon>Saprolegniomycetes</taxon>
        <taxon>Saprolegniales</taxon>
        <taxon>Verrucalvaceae</taxon>
        <taxon>Aphanomyces</taxon>
    </lineage>
</organism>
<feature type="domain" description="Ricin B lectin" evidence="2">
    <location>
        <begin position="163"/>
        <end position="289"/>
    </location>
</feature>
<dbReference type="PROSITE" id="PS50231">
    <property type="entry name" value="RICIN_B_LECTIN"/>
    <property type="match status" value="2"/>
</dbReference>
<feature type="domain" description="Ricin B lectin" evidence="2">
    <location>
        <begin position="290"/>
        <end position="413"/>
    </location>
</feature>
<evidence type="ECO:0000259" key="2">
    <source>
        <dbReference type="SMART" id="SM00458"/>
    </source>
</evidence>
<sequence length="415" mass="48502">MKSIAYFAAALLLLGSAVPASADEVDDLDEVNEVNDLDDLDDFNEVNDLDDFNDLDEVNAWRFYSAQDYPLSEGNSNLFGNVKTHSSNDDLDEVNDLDDFNDLDEVNKVKAWRFYSAQDYPLSESNSNLFGNVKTHSSNDDLDEVDDFNEVNDLDDFNDLDEVNAWRFYSAQDYPLSESNSNLFANVKRDSSNDWWLYNIKTRQLQSRSNVSNCLDAYLKDGNYWVHTSLCDGAKSNQKWHVDFADHRIKHATHPNVCLDADPTDSQHKVQVWECHPHDVNKNQYWSVNEETVHFKRNNLYLTNTEHGYTGDISFEWLLREDEGHQERDQEWDYNRDFHQVRSDDDDYCLDAYQPWNGGRVRTSRCSHTDENQKWQYDVYTNQLRHLKHNGYCLDINDETGARPHLWECHPPTDN</sequence>